<comment type="subcellular location">
    <subcellularLocation>
        <location evidence="1">Cell membrane</location>
        <topology evidence="1">Multi-pass membrane protein</topology>
    </subcellularLocation>
</comment>
<dbReference type="Proteomes" id="UP000076400">
    <property type="component" value="Unassembled WGS sequence"/>
</dbReference>
<evidence type="ECO:0000256" key="2">
    <source>
        <dbReference type="ARBA" id="ARBA00022475"/>
    </source>
</evidence>
<evidence type="ECO:0000256" key="7">
    <source>
        <dbReference type="PIRSR" id="PIRSR600715-1"/>
    </source>
</evidence>
<feature type="transmembrane region" description="Helical" evidence="8">
    <location>
        <begin position="47"/>
        <end position="63"/>
    </location>
</feature>
<evidence type="ECO:0000256" key="8">
    <source>
        <dbReference type="SAM" id="Phobius"/>
    </source>
</evidence>
<evidence type="ECO:0000256" key="5">
    <source>
        <dbReference type="ARBA" id="ARBA00022989"/>
    </source>
</evidence>
<dbReference type="GO" id="GO:0016780">
    <property type="term" value="F:phosphotransferase activity, for other substituted phosphate groups"/>
    <property type="evidence" value="ECO:0007669"/>
    <property type="project" value="InterPro"/>
</dbReference>
<dbReference type="EMBL" id="LPXN01000154">
    <property type="protein sequence ID" value="KZD01901.1"/>
    <property type="molecule type" value="Genomic_DNA"/>
</dbReference>
<dbReference type="AlphaFoldDB" id="A0A154VKU6"/>
<keyword evidence="7" id="KW-0460">Magnesium</keyword>
<evidence type="ECO:0000256" key="6">
    <source>
        <dbReference type="ARBA" id="ARBA00023136"/>
    </source>
</evidence>
<dbReference type="PANTHER" id="PTHR22926">
    <property type="entry name" value="PHOSPHO-N-ACETYLMURAMOYL-PENTAPEPTIDE-TRANSFERASE"/>
    <property type="match status" value="1"/>
</dbReference>
<reference evidence="9 10" key="1">
    <citation type="submission" date="2015-12" db="EMBL/GenBank/DDBJ databases">
        <title>Genome sequence of Oceanibaculum pacificum MCCC 1A02656.</title>
        <authorList>
            <person name="Lu L."/>
            <person name="Lai Q."/>
            <person name="Shao Z."/>
            <person name="Qian P."/>
        </authorList>
    </citation>
    <scope>NUCLEOTIDE SEQUENCE [LARGE SCALE GENOMIC DNA]</scope>
    <source>
        <strain evidence="9 10">MCCC 1A02656</strain>
    </source>
</reference>
<comment type="cofactor">
    <cofactor evidence="7">
        <name>Mg(2+)</name>
        <dbReference type="ChEBI" id="CHEBI:18420"/>
    </cofactor>
</comment>
<accession>A0A154VKU6</accession>
<dbReference type="GO" id="GO:0005886">
    <property type="term" value="C:plasma membrane"/>
    <property type="evidence" value="ECO:0007669"/>
    <property type="project" value="UniProtKB-SubCell"/>
</dbReference>
<feature type="binding site" evidence="7">
    <location>
        <position position="148"/>
    </location>
    <ligand>
        <name>Mg(2+)</name>
        <dbReference type="ChEBI" id="CHEBI:18420"/>
    </ligand>
</feature>
<keyword evidence="4 8" id="KW-0812">Transmembrane</keyword>
<evidence type="ECO:0000313" key="9">
    <source>
        <dbReference type="EMBL" id="KZD01901.1"/>
    </source>
</evidence>
<dbReference type="Pfam" id="PF00953">
    <property type="entry name" value="Glycos_transf_4"/>
    <property type="match status" value="1"/>
</dbReference>
<feature type="transmembrane region" description="Helical" evidence="8">
    <location>
        <begin position="130"/>
        <end position="150"/>
    </location>
</feature>
<protein>
    <recommendedName>
        <fullName evidence="11">Glycosyl transferase</fullName>
    </recommendedName>
</protein>
<feature type="transmembrane region" description="Helical" evidence="8">
    <location>
        <begin position="156"/>
        <end position="175"/>
    </location>
</feature>
<feature type="transmembrane region" description="Helical" evidence="8">
    <location>
        <begin position="102"/>
        <end position="123"/>
    </location>
</feature>
<keyword evidence="7" id="KW-0479">Metal-binding</keyword>
<feature type="transmembrane region" description="Helical" evidence="8">
    <location>
        <begin position="182"/>
        <end position="199"/>
    </location>
</feature>
<keyword evidence="10" id="KW-1185">Reference proteome</keyword>
<evidence type="ECO:0000256" key="4">
    <source>
        <dbReference type="ARBA" id="ARBA00022692"/>
    </source>
</evidence>
<evidence type="ECO:0000256" key="1">
    <source>
        <dbReference type="ARBA" id="ARBA00004651"/>
    </source>
</evidence>
<dbReference type="InterPro" id="IPR000715">
    <property type="entry name" value="Glycosyl_transferase_4"/>
</dbReference>
<feature type="binding site" evidence="7">
    <location>
        <position position="205"/>
    </location>
    <ligand>
        <name>Mg(2+)</name>
        <dbReference type="ChEBI" id="CHEBI:18420"/>
    </ligand>
</feature>
<dbReference type="GO" id="GO:0009103">
    <property type="term" value="P:lipopolysaccharide biosynthetic process"/>
    <property type="evidence" value="ECO:0007669"/>
    <property type="project" value="TreeGrafter"/>
</dbReference>
<feature type="transmembrane region" description="Helical" evidence="8">
    <location>
        <begin position="300"/>
        <end position="320"/>
    </location>
</feature>
<sequence length="326" mass="34086">MWGLAAPAAVLALAALATRGVLAVLLRHAVLDHPNHRSSHAVPVPRGGGIGVIGAVLAGWLAYGLTQPALLLPLSLVLAAAVMLAIVSFIDDLRDLKALTRILFQLFAVLIGMLVIAERGLVFQGLLPPILDIFAAALLWLWFVNLFNFMDGIDGLAGLEAICLSVGLVLAGALVDLEAPALMLAAAAAGFLLFNWHPARVFLGDVGSVPLGYLLGFLLLAAAAGGAWAAALILPLYYLADASITLLRRVLRGEKFWHGHREHFYQQAVRRGFSHAVVGQAVLAGNMALIGLALLAGQGYALPALAGAAVAVGVLLAWMARAQPKP</sequence>
<proteinExistence type="predicted"/>
<keyword evidence="2" id="KW-1003">Cell membrane</keyword>
<evidence type="ECO:0008006" key="11">
    <source>
        <dbReference type="Google" id="ProtNLM"/>
    </source>
</evidence>
<feature type="transmembrane region" description="Helical" evidence="8">
    <location>
        <begin position="273"/>
        <end position="294"/>
    </location>
</feature>
<dbReference type="OrthoDB" id="9783652at2"/>
<gene>
    <name evidence="9" type="ORF">AUP43_13670</name>
</gene>
<dbReference type="GO" id="GO:0071555">
    <property type="term" value="P:cell wall organization"/>
    <property type="evidence" value="ECO:0007669"/>
    <property type="project" value="TreeGrafter"/>
</dbReference>
<comment type="caution">
    <text evidence="9">The sequence shown here is derived from an EMBL/GenBank/DDBJ whole genome shotgun (WGS) entry which is preliminary data.</text>
</comment>
<keyword evidence="5 8" id="KW-1133">Transmembrane helix</keyword>
<keyword evidence="6 8" id="KW-0472">Membrane</keyword>
<evidence type="ECO:0000256" key="3">
    <source>
        <dbReference type="ARBA" id="ARBA00022679"/>
    </source>
</evidence>
<dbReference type="GO" id="GO:0044038">
    <property type="term" value="P:cell wall macromolecule biosynthetic process"/>
    <property type="evidence" value="ECO:0007669"/>
    <property type="project" value="TreeGrafter"/>
</dbReference>
<keyword evidence="3" id="KW-0808">Transferase</keyword>
<evidence type="ECO:0000313" key="10">
    <source>
        <dbReference type="Proteomes" id="UP000076400"/>
    </source>
</evidence>
<dbReference type="STRING" id="580166.AUP43_13670"/>
<dbReference type="PANTHER" id="PTHR22926:SF3">
    <property type="entry name" value="UNDECAPRENYL-PHOSPHATE ALPHA-N-ACETYLGLUCOSAMINYL 1-PHOSPHATE TRANSFERASE"/>
    <property type="match status" value="1"/>
</dbReference>
<organism evidence="9 10">
    <name type="scientific">Oceanibaculum pacificum</name>
    <dbReference type="NCBI Taxonomy" id="580166"/>
    <lineage>
        <taxon>Bacteria</taxon>
        <taxon>Pseudomonadati</taxon>
        <taxon>Pseudomonadota</taxon>
        <taxon>Alphaproteobacteria</taxon>
        <taxon>Rhodospirillales</taxon>
        <taxon>Oceanibaculaceae</taxon>
        <taxon>Oceanibaculum</taxon>
    </lineage>
</organism>
<feature type="transmembrane region" description="Helical" evidence="8">
    <location>
        <begin position="70"/>
        <end position="90"/>
    </location>
</feature>
<name>A0A154VKU6_9PROT</name>
<feature type="transmembrane region" description="Helical" evidence="8">
    <location>
        <begin position="211"/>
        <end position="239"/>
    </location>
</feature>
<dbReference type="GO" id="GO:0046872">
    <property type="term" value="F:metal ion binding"/>
    <property type="evidence" value="ECO:0007669"/>
    <property type="project" value="UniProtKB-KW"/>
</dbReference>